<evidence type="ECO:0000313" key="1">
    <source>
        <dbReference type="EMBL" id="GEU55586.1"/>
    </source>
</evidence>
<dbReference type="PANTHER" id="PTHR48449:SF1">
    <property type="entry name" value="DUF1985 DOMAIN-CONTAINING PROTEIN"/>
    <property type="match status" value="1"/>
</dbReference>
<proteinExistence type="predicted"/>
<dbReference type="AlphaFoldDB" id="A0A6L2L235"/>
<name>A0A6L2L235_TANCI</name>
<comment type="caution">
    <text evidence="1">The sequence shown here is derived from an EMBL/GenBank/DDBJ whole genome shotgun (WGS) entry which is preliminary data.</text>
</comment>
<reference evidence="1" key="1">
    <citation type="journal article" date="2019" name="Sci. Rep.">
        <title>Draft genome of Tanacetum cinerariifolium, the natural source of mosquito coil.</title>
        <authorList>
            <person name="Yamashiro T."/>
            <person name="Shiraishi A."/>
            <person name="Satake H."/>
            <person name="Nakayama K."/>
        </authorList>
    </citation>
    <scope>NUCLEOTIDE SEQUENCE</scope>
</reference>
<sequence>MVLPNKVSVKVTNLDLVGVIEDEKLFGDLSDEDVVRVCLFLSLEMIFMGRLLVDVIEVSHIRLVKNIDEWNVLPWGGYIWRHLYDQILNEYLIQEEIRLKAEQEESWRLQEHKMVKEVFVKRLKEEVMLRVEKEKLVAVYAMAKKDRESNHLSDEDMTQFLKDVKPWAEYIELWVNYMWHVRPIEAALAMVGAYFVQIILQDSFPICTSSWYPVEKHRLPIETIRIRKHSGQAVLGRSIYWLRDVLPSPFHISQLKSSVVLSGTFSVGHIVLLCGWNLAVDAASVTSFSMLFSIPTTHSVKLIGFTNNDAPIVEVDELGSQWMLLGTLDAPSSLISALHSLIALLDIDLAR</sequence>
<protein>
    <submittedName>
        <fullName evidence="1">Phospholipase-like protein</fullName>
    </submittedName>
</protein>
<dbReference type="PANTHER" id="PTHR48449">
    <property type="entry name" value="DUF1985 DOMAIN-CONTAINING PROTEIN"/>
    <property type="match status" value="1"/>
</dbReference>
<gene>
    <name evidence="1" type="ORF">Tci_027564</name>
</gene>
<dbReference type="EMBL" id="BKCJ010003520">
    <property type="protein sequence ID" value="GEU55586.1"/>
    <property type="molecule type" value="Genomic_DNA"/>
</dbReference>
<accession>A0A6L2L235</accession>
<organism evidence="1">
    <name type="scientific">Tanacetum cinerariifolium</name>
    <name type="common">Dalmatian daisy</name>
    <name type="synonym">Chrysanthemum cinerariifolium</name>
    <dbReference type="NCBI Taxonomy" id="118510"/>
    <lineage>
        <taxon>Eukaryota</taxon>
        <taxon>Viridiplantae</taxon>
        <taxon>Streptophyta</taxon>
        <taxon>Embryophyta</taxon>
        <taxon>Tracheophyta</taxon>
        <taxon>Spermatophyta</taxon>
        <taxon>Magnoliopsida</taxon>
        <taxon>eudicotyledons</taxon>
        <taxon>Gunneridae</taxon>
        <taxon>Pentapetalae</taxon>
        <taxon>asterids</taxon>
        <taxon>campanulids</taxon>
        <taxon>Asterales</taxon>
        <taxon>Asteraceae</taxon>
        <taxon>Asteroideae</taxon>
        <taxon>Anthemideae</taxon>
        <taxon>Anthemidinae</taxon>
        <taxon>Tanacetum</taxon>
    </lineage>
</organism>